<evidence type="ECO:0000313" key="1">
    <source>
        <dbReference type="EMBL" id="XAI70954.1"/>
    </source>
</evidence>
<accession>A0AAU6W416</accession>
<sequence>MATQHKTETVTIAGKEFKTRYWYMDCAKDLSGTERHRLYYSQFCTPAVLHVVAQNFTKAQWATMAKAYNEGDLYLNDSSKLVQWDRMDLRHIVGRLVTECAYEDVPRGTMYWSPSENTCIAKEAARHLIETGSYPQ</sequence>
<dbReference type="EMBL" id="PP179330">
    <property type="protein sequence ID" value="XAI70954.1"/>
    <property type="molecule type" value="Genomic_DNA"/>
</dbReference>
<organism evidence="1">
    <name type="scientific">Pseudomonas phage Ghuch01</name>
    <dbReference type="NCBI Taxonomy" id="3138535"/>
    <lineage>
        <taxon>Viruses</taxon>
        <taxon>Duplodnaviria</taxon>
        <taxon>Heunggongvirae</taxon>
        <taxon>Uroviricota</taxon>
        <taxon>Caudoviricetes</taxon>
        <taxon>Autographivirales</taxon>
        <taxon>Autotranscriptaviridae</taxon>
        <taxon>Studiervirinae</taxon>
        <taxon>Ghunavirus</taxon>
    </lineage>
</organism>
<reference evidence="1" key="1">
    <citation type="journal article" date="2024" name="J. Gen. Virol.">
        <title>Novel phages of Pseudomonas syringae unveil numerous potential auxiliary metabolic genes.</title>
        <authorList>
            <person name="Feltin C."/>
            <person name="Garneau J.R."/>
            <person name="Morris C.E."/>
            <person name="Berard A."/>
            <person name="Torres-Barcelo C."/>
        </authorList>
    </citation>
    <scope>NUCLEOTIDE SEQUENCE</scope>
</reference>
<protein>
    <submittedName>
        <fullName evidence="1">Uncharacterized protein</fullName>
    </submittedName>
</protein>
<proteinExistence type="predicted"/>
<name>A0AAU6W416_9CAUD</name>
<gene>
    <name evidence="1" type="ORF">Ghuch01_00004</name>
</gene>